<feature type="region of interest" description="Disordered" evidence="1">
    <location>
        <begin position="364"/>
        <end position="410"/>
    </location>
</feature>
<accession>A0ABX8CD58</accession>
<gene>
    <name evidence="2" type="ORF">H9Q19_03965</name>
</gene>
<dbReference type="GeneID" id="301704756"/>
<organism evidence="2 3">
    <name type="scientific">Chlamydia crocodili</name>
    <dbReference type="NCBI Taxonomy" id="2766982"/>
    <lineage>
        <taxon>Bacteria</taxon>
        <taxon>Pseudomonadati</taxon>
        <taxon>Chlamydiota</taxon>
        <taxon>Chlamydiia</taxon>
        <taxon>Chlamydiales</taxon>
        <taxon>Chlamydiaceae</taxon>
        <taxon>Chlamydia/Chlamydophila group</taxon>
        <taxon>Chlamydia</taxon>
    </lineage>
</organism>
<protein>
    <submittedName>
        <fullName evidence="2">Uncharacterized protein</fullName>
    </submittedName>
</protein>
<evidence type="ECO:0000256" key="1">
    <source>
        <dbReference type="SAM" id="MobiDB-lite"/>
    </source>
</evidence>
<feature type="compositionally biased region" description="Low complexity" evidence="1">
    <location>
        <begin position="388"/>
        <end position="401"/>
    </location>
</feature>
<name>A0ABX8CD58_9CHLA</name>
<dbReference type="RefSeq" id="WP_213240514.1">
    <property type="nucleotide sequence ID" value="NZ_CP060791.1"/>
</dbReference>
<keyword evidence="3" id="KW-1185">Reference proteome</keyword>
<sequence length="431" mass="47481">MCCPIGCGCKFTVQEGHHSGQQENQPLQNPITTQPGGKASLEIKLGDGNDILDKIKCAGQIVSSVLNAASTQRGAGYCREHCGPWCDSHCPNWLSHCFQCLCTCIINPSDSQRANQDLSKFLSDMKDKHGTIVLGMGMQHNGIDFPYLMSEGKTLNQDQKNNFDKQCSEIKENLKKLLMGGLQKELFDTANDSKKLPKINENDTIMTKRGYGDVMSGIHHTPPSIWILYDNDENSKDDSKGAAGGSQIHYTKQLDWTKLRHQLNHLSVVQLDSGEKFPLGGKEGKKAIEVLRNTLYWLTQGASCFEKGETGYGLTITSDKLLKLILLSLLSLGYCPTDKKGKVPGITYADLERISKFLRENRNHNEHLFGPGDPNDPYDDTEVDGQHQSSGSSSSTDTGNNQDDDDWFSNKHQDDLLKLSGGVNSLAGILG</sequence>
<proteinExistence type="predicted"/>
<dbReference type="Proteomes" id="UP000680625">
    <property type="component" value="Chromosome"/>
</dbReference>
<reference evidence="2 3" key="1">
    <citation type="submission" date="2020-08" db="EMBL/GenBank/DDBJ databases">
        <title>Isolation and characterization of novel Chlamydia from Siamese crocodiles (Crocodylus siamensis).</title>
        <authorList>
            <person name="Sariya L."/>
        </authorList>
    </citation>
    <scope>NUCLEOTIDE SEQUENCE [LARGE SCALE GENOMIC DNA]</scope>
    <source>
        <strain evidence="2 3">No. 12</strain>
    </source>
</reference>
<evidence type="ECO:0000313" key="3">
    <source>
        <dbReference type="Proteomes" id="UP000680625"/>
    </source>
</evidence>
<dbReference type="EMBL" id="CP060791">
    <property type="protein sequence ID" value="QVE48847.1"/>
    <property type="molecule type" value="Genomic_DNA"/>
</dbReference>
<evidence type="ECO:0000313" key="2">
    <source>
        <dbReference type="EMBL" id="QVE48847.1"/>
    </source>
</evidence>